<keyword evidence="5" id="KW-0460">Magnesium</keyword>
<accession>A0A8C5VD30</accession>
<dbReference type="RefSeq" id="XP_012616424.1">
    <property type="nucleotide sequence ID" value="XM_012760970.3"/>
</dbReference>
<dbReference type="GO" id="GO:0021532">
    <property type="term" value="P:neural tube patterning"/>
    <property type="evidence" value="ECO:0007669"/>
    <property type="project" value="Ensembl"/>
</dbReference>
<dbReference type="SMART" id="SM00178">
    <property type="entry name" value="SAR"/>
    <property type="match status" value="1"/>
</dbReference>
<reference evidence="7" key="2">
    <citation type="submission" date="2025-08" db="UniProtKB">
        <authorList>
            <consortium name="Ensembl"/>
        </authorList>
    </citation>
    <scope>IDENTIFICATION</scope>
</reference>
<gene>
    <name evidence="7" type="primary">ARL13B</name>
</gene>
<dbReference type="Pfam" id="PF00025">
    <property type="entry name" value="Arf"/>
    <property type="match status" value="1"/>
</dbReference>
<keyword evidence="8" id="KW-1185">Reference proteome</keyword>
<feature type="binding site" evidence="4">
    <location>
        <begin position="130"/>
        <end position="133"/>
    </location>
    <ligand>
        <name>GTP</name>
        <dbReference type="ChEBI" id="CHEBI:37565"/>
    </ligand>
</feature>
<keyword evidence="3 4" id="KW-0342">GTP-binding</keyword>
<sequence length="423" mass="48227">MFSLMANCCSWFKRWREPVRKVTLVMVGLDNAGKTATAKGIQGEHPEDVAPTVGFSKIDLRQGKFEVTIFDLGGGKRIRGIWKNYYAESYGVIFVVDSSDEERMEETKETMSEVLRHPRISGKPVLVLANKQDKEGALGEADVIECLSLEKLVNEHKCLCQIEPCSAVLGYGKKIDKSIKKGLYWLLHIIARDFEALNERIQKDTTEQRALEEQEKRERAERVRKLQEERKQREEQAELDGTSDMAELDPEPMNPFQPIASVIIENEKKMEKEKKKQKMEKVSDGCHLKHKMEHEQIEPESKISDNGQKSNESGLVENYKKQLENEDETDQRSSESDNGKKKTKKLRMKRSHRVEPVNTDDSAPKSPTPPPPPPPIGWGTPKVTRLPKLEPLGETRHNDFYGKPLPPLAVRQRPNGDVHDVIS</sequence>
<dbReference type="PANTHER" id="PTHR46090">
    <property type="entry name" value="ADP-RIBOSYLATION FACTOR-LIKE PROTEIN 13B"/>
    <property type="match status" value="1"/>
</dbReference>
<dbReference type="GO" id="GO:0046872">
    <property type="term" value="F:metal ion binding"/>
    <property type="evidence" value="ECO:0007669"/>
    <property type="project" value="UniProtKB-KW"/>
</dbReference>
<keyword evidence="5" id="KW-0479">Metal-binding</keyword>
<organism evidence="7 8">
    <name type="scientific">Microcebus murinus</name>
    <name type="common">Gray mouse lemur</name>
    <name type="synonym">Lemur murinus</name>
    <dbReference type="NCBI Taxonomy" id="30608"/>
    <lineage>
        <taxon>Eukaryota</taxon>
        <taxon>Metazoa</taxon>
        <taxon>Chordata</taxon>
        <taxon>Craniata</taxon>
        <taxon>Vertebrata</taxon>
        <taxon>Euteleostomi</taxon>
        <taxon>Mammalia</taxon>
        <taxon>Eutheria</taxon>
        <taxon>Euarchontoglires</taxon>
        <taxon>Primates</taxon>
        <taxon>Strepsirrhini</taxon>
        <taxon>Lemuriformes</taxon>
        <taxon>Cheirogaleidae</taxon>
        <taxon>Microcebus</taxon>
    </lineage>
</organism>
<dbReference type="PROSITE" id="PS51417">
    <property type="entry name" value="ARF"/>
    <property type="match status" value="1"/>
</dbReference>
<dbReference type="GO" id="GO:0097730">
    <property type="term" value="C:non-motile cilium"/>
    <property type="evidence" value="ECO:0007669"/>
    <property type="project" value="TreeGrafter"/>
</dbReference>
<reference evidence="7" key="1">
    <citation type="submission" date="2016-12" db="EMBL/GenBank/DDBJ databases">
        <title>Mouse lemur reference genome and diversity panel.</title>
        <authorList>
            <person name="Harris R."/>
            <person name="Larsen P."/>
            <person name="Liu Y."/>
            <person name="Hughes D.S."/>
            <person name="Murali S."/>
            <person name="Raveendran M."/>
            <person name="Korchina V."/>
            <person name="Wang M."/>
            <person name="Jhangiani S."/>
            <person name="Bandaranaike D."/>
            <person name="Bellair M."/>
            <person name="Blankenburg K."/>
            <person name="Chao H."/>
            <person name="Dahdouli M."/>
            <person name="Dinh H."/>
            <person name="Doddapaneni H."/>
            <person name="English A."/>
            <person name="Firestine M."/>
            <person name="Gnanaolivu R."/>
            <person name="Gross S."/>
            <person name="Hernandez B."/>
            <person name="Javaid M."/>
            <person name="Jayaseelan J."/>
            <person name="Jones J."/>
            <person name="Khan Z."/>
            <person name="Kovar C."/>
            <person name="Kurapati P."/>
            <person name="Le B."/>
            <person name="Lee S."/>
            <person name="Li M."/>
            <person name="Mathew T."/>
            <person name="Narasimhan A."/>
            <person name="Ngo D."/>
            <person name="Nguyen L."/>
            <person name="Okwuonu G."/>
            <person name="Ongeri F."/>
            <person name="Osuji N."/>
            <person name="Pu L.-L."/>
            <person name="Puazo M."/>
            <person name="Quiroz J."/>
            <person name="Raj R."/>
            <person name="Rajbhandari K."/>
            <person name="Reid J.G."/>
            <person name="Santibanez J."/>
            <person name="Sexton D."/>
            <person name="Skinner E."/>
            <person name="Vee V."/>
            <person name="Weissenberger G."/>
            <person name="Wu Y."/>
            <person name="Xin Y."/>
            <person name="Han Y."/>
            <person name="Campbell C."/>
            <person name="Brown A."/>
            <person name="Sullivan B."/>
            <person name="Shelton J."/>
            <person name="Brown S."/>
            <person name="Dudchenko O."/>
            <person name="Machol I."/>
            <person name="Durand N."/>
            <person name="Shamim M."/>
            <person name="Lieberman A."/>
            <person name="Muzny D.M."/>
            <person name="Richards S."/>
            <person name="Yoder A."/>
            <person name="Worley K.C."/>
            <person name="Rogers J."/>
            <person name="Gibbs R.A."/>
        </authorList>
    </citation>
    <scope>NUCLEOTIDE SEQUENCE [LARGE SCALE GENOMIC DNA]</scope>
</reference>
<dbReference type="SUPFAM" id="SSF52540">
    <property type="entry name" value="P-loop containing nucleoside triphosphate hydrolases"/>
    <property type="match status" value="1"/>
</dbReference>
<evidence type="ECO:0000313" key="8">
    <source>
        <dbReference type="Proteomes" id="UP000694394"/>
    </source>
</evidence>
<feature type="binding site" evidence="5">
    <location>
        <position position="35"/>
    </location>
    <ligand>
        <name>Mg(2+)</name>
        <dbReference type="ChEBI" id="CHEBI:18420"/>
    </ligand>
</feature>
<feature type="compositionally biased region" description="Basic and acidic residues" evidence="6">
    <location>
        <begin position="414"/>
        <end position="423"/>
    </location>
</feature>
<name>A0A8C5VD30_MICMU</name>
<reference evidence="7" key="3">
    <citation type="submission" date="2025-09" db="UniProtKB">
        <authorList>
            <consortium name="Ensembl"/>
        </authorList>
    </citation>
    <scope>IDENTIFICATION</scope>
</reference>
<protein>
    <submittedName>
        <fullName evidence="7">ARF like GTPase 13B</fullName>
    </submittedName>
</protein>
<feature type="compositionally biased region" description="Basic and acidic residues" evidence="6">
    <location>
        <begin position="318"/>
        <end position="340"/>
    </location>
</feature>
<evidence type="ECO:0000256" key="3">
    <source>
        <dbReference type="ARBA" id="ARBA00023134"/>
    </source>
</evidence>
<evidence type="ECO:0000256" key="5">
    <source>
        <dbReference type="PIRSR" id="PIRSR606689-2"/>
    </source>
</evidence>
<dbReference type="GO" id="GO:0001947">
    <property type="term" value="P:heart looping"/>
    <property type="evidence" value="ECO:0007669"/>
    <property type="project" value="Ensembl"/>
</dbReference>
<evidence type="ECO:0000256" key="1">
    <source>
        <dbReference type="ARBA" id="ARBA00010290"/>
    </source>
</evidence>
<keyword evidence="2 4" id="KW-0547">Nucleotide-binding</keyword>
<feature type="region of interest" description="Disordered" evidence="6">
    <location>
        <begin position="206"/>
        <end position="255"/>
    </location>
</feature>
<evidence type="ECO:0000256" key="6">
    <source>
        <dbReference type="SAM" id="MobiDB-lite"/>
    </source>
</evidence>
<dbReference type="GO" id="GO:0097500">
    <property type="term" value="P:receptor localization to non-motile cilium"/>
    <property type="evidence" value="ECO:0007669"/>
    <property type="project" value="TreeGrafter"/>
</dbReference>
<feature type="compositionally biased region" description="Polar residues" evidence="6">
    <location>
        <begin position="304"/>
        <end position="313"/>
    </location>
</feature>
<dbReference type="Ensembl" id="ENSMICT00000028738.2">
    <property type="protein sequence ID" value="ENSMICP00000020558.1"/>
    <property type="gene ID" value="ENSMICG00000011874.3"/>
</dbReference>
<evidence type="ECO:0000256" key="2">
    <source>
        <dbReference type="ARBA" id="ARBA00022741"/>
    </source>
</evidence>
<dbReference type="GeneID" id="105869292"/>
<comment type="similarity">
    <text evidence="1">Belongs to the small GTPase superfamily. Arf family.</text>
</comment>
<dbReference type="GO" id="GO:0003924">
    <property type="term" value="F:GTPase activity"/>
    <property type="evidence" value="ECO:0007669"/>
    <property type="project" value="InterPro"/>
</dbReference>
<dbReference type="CTD" id="200894"/>
<dbReference type="GO" id="GO:0036064">
    <property type="term" value="C:ciliary basal body"/>
    <property type="evidence" value="ECO:0007669"/>
    <property type="project" value="Ensembl"/>
</dbReference>
<dbReference type="Proteomes" id="UP000694394">
    <property type="component" value="Chromosome 31"/>
</dbReference>
<feature type="binding site" evidence="4">
    <location>
        <begin position="28"/>
        <end position="35"/>
    </location>
    <ligand>
        <name>GTP</name>
        <dbReference type="ChEBI" id="CHEBI:37565"/>
    </ligand>
</feature>
<dbReference type="InterPro" id="IPR051995">
    <property type="entry name" value="Ciliary_GTPase"/>
</dbReference>
<dbReference type="OrthoDB" id="14717at2759"/>
<dbReference type="InterPro" id="IPR006689">
    <property type="entry name" value="Small_GTPase_ARF/SAR"/>
</dbReference>
<dbReference type="KEGG" id="mmur:105869292"/>
<dbReference type="SMART" id="SM00177">
    <property type="entry name" value="ARF"/>
    <property type="match status" value="1"/>
</dbReference>
<dbReference type="NCBIfam" id="TIGR00231">
    <property type="entry name" value="small_GTP"/>
    <property type="match status" value="1"/>
</dbReference>
<feature type="region of interest" description="Disordered" evidence="6">
    <location>
        <begin position="270"/>
        <end position="423"/>
    </location>
</feature>
<evidence type="ECO:0000256" key="4">
    <source>
        <dbReference type="PIRSR" id="PIRSR606689-1"/>
    </source>
</evidence>
<dbReference type="FunFam" id="3.40.50.300:FF:000415">
    <property type="entry name" value="ADP-ribosylation factor-like GTPase 13B"/>
    <property type="match status" value="1"/>
</dbReference>
<dbReference type="InterPro" id="IPR027417">
    <property type="entry name" value="P-loop_NTPase"/>
</dbReference>
<feature type="compositionally biased region" description="Pro residues" evidence="6">
    <location>
        <begin position="366"/>
        <end position="376"/>
    </location>
</feature>
<evidence type="ECO:0000313" key="7">
    <source>
        <dbReference type="Ensembl" id="ENSMICP00000020558.1"/>
    </source>
</evidence>
<feature type="binding site" evidence="5">
    <location>
        <position position="52"/>
    </location>
    <ligand>
        <name>Mg(2+)</name>
        <dbReference type="ChEBI" id="CHEBI:18420"/>
    </ligand>
</feature>
<dbReference type="EMBL" id="ABDC03032792">
    <property type="status" value="NOT_ANNOTATED_CDS"/>
    <property type="molecule type" value="Genomic_DNA"/>
</dbReference>
<feature type="compositionally biased region" description="Basic and acidic residues" evidence="6">
    <location>
        <begin position="270"/>
        <end position="303"/>
    </location>
</feature>
<dbReference type="CDD" id="cd04161">
    <property type="entry name" value="Arl2l1_Arl13_like"/>
    <property type="match status" value="1"/>
</dbReference>
<dbReference type="PRINTS" id="PR00328">
    <property type="entry name" value="SAR1GTPBP"/>
</dbReference>
<dbReference type="AlphaFoldDB" id="A0A8C5VD30"/>
<dbReference type="GO" id="GO:0005525">
    <property type="term" value="F:GTP binding"/>
    <property type="evidence" value="ECO:0007669"/>
    <property type="project" value="UniProtKB-KW"/>
</dbReference>
<dbReference type="GO" id="GO:0005829">
    <property type="term" value="C:cytosol"/>
    <property type="evidence" value="ECO:0007669"/>
    <property type="project" value="Ensembl"/>
</dbReference>
<dbReference type="GO" id="GO:0031514">
    <property type="term" value="C:motile cilium"/>
    <property type="evidence" value="ECO:0007669"/>
    <property type="project" value="Ensembl"/>
</dbReference>
<dbReference type="GO" id="GO:0021830">
    <property type="term" value="P:interneuron migration from the subpallium to the cortex"/>
    <property type="evidence" value="ECO:0007669"/>
    <property type="project" value="Ensembl"/>
</dbReference>
<dbReference type="GeneTree" id="ENSGT00940000156365"/>
<dbReference type="GO" id="GO:0007224">
    <property type="term" value="P:smoothened signaling pathway"/>
    <property type="evidence" value="ECO:0007669"/>
    <property type="project" value="Ensembl"/>
</dbReference>
<feature type="compositionally biased region" description="Basic and acidic residues" evidence="6">
    <location>
        <begin position="387"/>
        <end position="400"/>
    </location>
</feature>
<feature type="compositionally biased region" description="Basic and acidic residues" evidence="6">
    <location>
        <begin position="206"/>
        <end position="236"/>
    </location>
</feature>
<proteinExistence type="inferred from homology"/>
<dbReference type="PANTHER" id="PTHR46090:SF3">
    <property type="entry name" value="ADP-RIBOSYLATION FACTOR-LIKE PROTEIN 13B"/>
    <property type="match status" value="1"/>
</dbReference>
<dbReference type="GO" id="GO:0070986">
    <property type="term" value="P:left/right axis specification"/>
    <property type="evidence" value="ECO:0007669"/>
    <property type="project" value="Ensembl"/>
</dbReference>
<feature type="binding site" evidence="4">
    <location>
        <position position="74"/>
    </location>
    <ligand>
        <name>GTP</name>
        <dbReference type="ChEBI" id="CHEBI:37565"/>
    </ligand>
</feature>
<dbReference type="GO" id="GO:0005930">
    <property type="term" value="C:axoneme"/>
    <property type="evidence" value="ECO:0007669"/>
    <property type="project" value="Ensembl"/>
</dbReference>
<feature type="compositionally biased region" description="Basic residues" evidence="6">
    <location>
        <begin position="341"/>
        <end position="352"/>
    </location>
</feature>
<dbReference type="GO" id="GO:1905515">
    <property type="term" value="P:non-motile cilium assembly"/>
    <property type="evidence" value="ECO:0007669"/>
    <property type="project" value="Ensembl"/>
</dbReference>
<dbReference type="GO" id="GO:0045171">
    <property type="term" value="C:intercellular bridge"/>
    <property type="evidence" value="ECO:0007669"/>
    <property type="project" value="Ensembl"/>
</dbReference>
<dbReference type="GO" id="GO:0021943">
    <property type="term" value="P:formation of radial glial scaffolds"/>
    <property type="evidence" value="ECO:0007669"/>
    <property type="project" value="Ensembl"/>
</dbReference>
<dbReference type="GO" id="GO:0060170">
    <property type="term" value="C:ciliary membrane"/>
    <property type="evidence" value="ECO:0007669"/>
    <property type="project" value="Ensembl"/>
</dbReference>
<dbReference type="GO" id="GO:0009953">
    <property type="term" value="P:dorsal/ventral pattern formation"/>
    <property type="evidence" value="ECO:0007669"/>
    <property type="project" value="Ensembl"/>
</dbReference>
<dbReference type="InterPro" id="IPR005225">
    <property type="entry name" value="Small_GTP-bd"/>
</dbReference>
<dbReference type="Gene3D" id="3.40.50.300">
    <property type="entry name" value="P-loop containing nucleotide triphosphate hydrolases"/>
    <property type="match status" value="1"/>
</dbReference>